<proteinExistence type="predicted"/>
<reference evidence="1 2" key="1">
    <citation type="submission" date="2020-08" db="EMBL/GenBank/DDBJ databases">
        <title>Plant Genome Project.</title>
        <authorList>
            <person name="Zhang R.-G."/>
        </authorList>
    </citation>
    <scope>NUCLEOTIDE SEQUENCE [LARGE SCALE GENOMIC DNA]</scope>
    <source>
        <tissue evidence="1">Rhizome</tissue>
    </source>
</reference>
<keyword evidence="2" id="KW-1185">Reference proteome</keyword>
<dbReference type="EMBL" id="JACMSC010000013">
    <property type="protein sequence ID" value="KAG6493061.1"/>
    <property type="molecule type" value="Genomic_DNA"/>
</dbReference>
<gene>
    <name evidence="1" type="ORF">ZIOFF_048035</name>
</gene>
<dbReference type="AlphaFoldDB" id="A0A8J5FQ25"/>
<sequence length="117" mass="12623">MLTPFAIVVEGPKVWAAGWQKAISEIGPQLVCSRLDSVLRKVLPSPQTGLGYSKLLNVAVHLVLFAYITCCNHIKVAEVPLGPVIGIINVALSVVKELSWSVSDLVNDLFNFSSGYT</sequence>
<evidence type="ECO:0000313" key="2">
    <source>
        <dbReference type="Proteomes" id="UP000734854"/>
    </source>
</evidence>
<evidence type="ECO:0000313" key="1">
    <source>
        <dbReference type="EMBL" id="KAG6493061.1"/>
    </source>
</evidence>
<dbReference type="Proteomes" id="UP000734854">
    <property type="component" value="Unassembled WGS sequence"/>
</dbReference>
<accession>A0A8J5FQ25</accession>
<organism evidence="1 2">
    <name type="scientific">Zingiber officinale</name>
    <name type="common">Ginger</name>
    <name type="synonym">Amomum zingiber</name>
    <dbReference type="NCBI Taxonomy" id="94328"/>
    <lineage>
        <taxon>Eukaryota</taxon>
        <taxon>Viridiplantae</taxon>
        <taxon>Streptophyta</taxon>
        <taxon>Embryophyta</taxon>
        <taxon>Tracheophyta</taxon>
        <taxon>Spermatophyta</taxon>
        <taxon>Magnoliopsida</taxon>
        <taxon>Liliopsida</taxon>
        <taxon>Zingiberales</taxon>
        <taxon>Zingiberaceae</taxon>
        <taxon>Zingiber</taxon>
    </lineage>
</organism>
<comment type="caution">
    <text evidence="1">The sequence shown here is derived from an EMBL/GenBank/DDBJ whole genome shotgun (WGS) entry which is preliminary data.</text>
</comment>
<name>A0A8J5FQ25_ZINOF</name>
<protein>
    <submittedName>
        <fullName evidence="1">Uncharacterized protein</fullName>
    </submittedName>
</protein>